<dbReference type="FunFam" id="3.80.10.10:FF:000041">
    <property type="entry name" value="LRR receptor-like serine/threonine-protein kinase ERECTA"/>
    <property type="match status" value="2"/>
</dbReference>
<evidence type="ECO:0000256" key="7">
    <source>
        <dbReference type="ARBA" id="ARBA00022692"/>
    </source>
</evidence>
<evidence type="ECO:0000256" key="2">
    <source>
        <dbReference type="ARBA" id="ARBA00008684"/>
    </source>
</evidence>
<evidence type="ECO:0000256" key="18">
    <source>
        <dbReference type="PROSITE-ProRule" id="PRU10141"/>
    </source>
</evidence>
<dbReference type="SUPFAM" id="SSF52047">
    <property type="entry name" value="RNI-like"/>
    <property type="match status" value="1"/>
</dbReference>
<evidence type="ECO:0000256" key="8">
    <source>
        <dbReference type="ARBA" id="ARBA00022729"/>
    </source>
</evidence>
<dbReference type="OrthoDB" id="4062651at2759"/>
<evidence type="ECO:0000256" key="4">
    <source>
        <dbReference type="ARBA" id="ARBA00022527"/>
    </source>
</evidence>
<dbReference type="PaxDb" id="4097-A0A1S4CP48"/>
<accession>A0A1S4CP48</accession>
<feature type="binding site" evidence="18">
    <location>
        <position position="536"/>
    </location>
    <ligand>
        <name>ATP</name>
        <dbReference type="ChEBI" id="CHEBI:30616"/>
    </ligand>
</feature>
<keyword evidence="11" id="KW-0418">Kinase</keyword>
<dbReference type="AlphaFoldDB" id="A0A1S4CP48"/>
<dbReference type="InterPro" id="IPR032675">
    <property type="entry name" value="LRR_dom_sf"/>
</dbReference>
<dbReference type="InterPro" id="IPR013210">
    <property type="entry name" value="LRR_N_plant-typ"/>
</dbReference>
<dbReference type="CDD" id="cd14066">
    <property type="entry name" value="STKc_IRAK"/>
    <property type="match status" value="1"/>
</dbReference>
<dbReference type="FunFam" id="1.10.510.10:FF:000365">
    <property type="entry name" value="Leucine-rich repeat receptor-like serine/threonine-protein kinase At1g17230"/>
    <property type="match status" value="1"/>
</dbReference>
<evidence type="ECO:0000256" key="12">
    <source>
        <dbReference type="ARBA" id="ARBA00022840"/>
    </source>
</evidence>
<keyword evidence="6" id="KW-0808">Transferase</keyword>
<keyword evidence="9" id="KW-0677">Repeat</keyword>
<dbReference type="InterPro" id="IPR055414">
    <property type="entry name" value="LRR_R13L4/SHOC2-like"/>
</dbReference>
<dbReference type="InterPro" id="IPR008271">
    <property type="entry name" value="Ser/Thr_kinase_AS"/>
</dbReference>
<name>A0A1S4CP48_TOBAC</name>
<keyword evidence="7 19" id="KW-0812">Transmembrane</keyword>
<evidence type="ECO:0000256" key="11">
    <source>
        <dbReference type="ARBA" id="ARBA00022777"/>
    </source>
</evidence>
<evidence type="ECO:0000256" key="17">
    <source>
        <dbReference type="ARBA" id="ARBA00048679"/>
    </source>
</evidence>
<evidence type="ECO:0000313" key="23">
    <source>
        <dbReference type="RefSeq" id="XP_016503008.1"/>
    </source>
</evidence>
<keyword evidence="12 18" id="KW-0067">ATP-binding</keyword>
<dbReference type="SMART" id="SM00220">
    <property type="entry name" value="S_TKc"/>
    <property type="match status" value="1"/>
</dbReference>
<dbReference type="Gene3D" id="1.10.510.10">
    <property type="entry name" value="Transferase(Phosphotransferase) domain 1"/>
    <property type="match status" value="1"/>
</dbReference>
<feature type="chain" id="PRO_5010201073" description="non-specific serine/threonine protein kinase" evidence="20">
    <location>
        <begin position="26"/>
        <end position="800"/>
    </location>
</feature>
<dbReference type="SUPFAM" id="SSF56112">
    <property type="entry name" value="Protein kinase-like (PK-like)"/>
    <property type="match status" value="1"/>
</dbReference>
<dbReference type="Pfam" id="PF00069">
    <property type="entry name" value="Pkinase"/>
    <property type="match status" value="1"/>
</dbReference>
<organism evidence="22 23">
    <name type="scientific">Nicotiana tabacum</name>
    <name type="common">Common tobacco</name>
    <dbReference type="NCBI Taxonomy" id="4097"/>
    <lineage>
        <taxon>Eukaryota</taxon>
        <taxon>Viridiplantae</taxon>
        <taxon>Streptophyta</taxon>
        <taxon>Embryophyta</taxon>
        <taxon>Tracheophyta</taxon>
        <taxon>Spermatophyta</taxon>
        <taxon>Magnoliopsida</taxon>
        <taxon>eudicotyledons</taxon>
        <taxon>Gunneridae</taxon>
        <taxon>Pentapetalae</taxon>
        <taxon>asterids</taxon>
        <taxon>lamiids</taxon>
        <taxon>Solanales</taxon>
        <taxon>Solanaceae</taxon>
        <taxon>Nicotianoideae</taxon>
        <taxon>Nicotianeae</taxon>
        <taxon>Nicotiana</taxon>
    </lineage>
</organism>
<reference evidence="22" key="1">
    <citation type="journal article" date="2014" name="Nat. Commun.">
        <title>The tobacco genome sequence and its comparison with those of tomato and potato.</title>
        <authorList>
            <person name="Sierro N."/>
            <person name="Battey J.N."/>
            <person name="Ouadi S."/>
            <person name="Bakaher N."/>
            <person name="Bovet L."/>
            <person name="Willig A."/>
            <person name="Goepfert S."/>
            <person name="Peitsch M.C."/>
            <person name="Ivanov N.V."/>
        </authorList>
    </citation>
    <scope>NUCLEOTIDE SEQUENCE [LARGE SCALE GENOMIC DNA]</scope>
</reference>
<comment type="catalytic activity">
    <reaction evidence="17">
        <text>L-seryl-[protein] + ATP = O-phospho-L-seryl-[protein] + ADP + H(+)</text>
        <dbReference type="Rhea" id="RHEA:17989"/>
        <dbReference type="Rhea" id="RHEA-COMP:9863"/>
        <dbReference type="Rhea" id="RHEA-COMP:11604"/>
        <dbReference type="ChEBI" id="CHEBI:15378"/>
        <dbReference type="ChEBI" id="CHEBI:29999"/>
        <dbReference type="ChEBI" id="CHEBI:30616"/>
        <dbReference type="ChEBI" id="CHEBI:83421"/>
        <dbReference type="ChEBI" id="CHEBI:456216"/>
        <dbReference type="EC" id="2.7.11.1"/>
    </reaction>
</comment>
<keyword evidence="13 19" id="KW-1133">Transmembrane helix</keyword>
<keyword evidence="4" id="KW-0723">Serine/threonine-protein kinase</keyword>
<dbReference type="PROSITE" id="PS00107">
    <property type="entry name" value="PROTEIN_KINASE_ATP"/>
    <property type="match status" value="1"/>
</dbReference>
<evidence type="ECO:0000256" key="19">
    <source>
        <dbReference type="SAM" id="Phobius"/>
    </source>
</evidence>
<dbReference type="PROSITE" id="PS50011">
    <property type="entry name" value="PROTEIN_KINASE_DOM"/>
    <property type="match status" value="1"/>
</dbReference>
<sequence length="800" mass="89964">MKMNKYHYLMIIFFVTFSVLVYANSQTTVVKEDEKTILLKLKSYLGNTSDIQQRWNLSSSPCTWPEISCSRGFITGINLEYQYLAAIPPIICKLKNLTHLILASTFLSGAFPTVVYNCSKLKVLDISFNKFQGPLPTDIHRMSRLTGLNLRSNFFNGAIPGAVGLLSELKHLHLTGNDFEGSIPREIRNLSNLEILDASSMEKFELATIPNELGKLKNLRQLVFMRSNLIGNIPEAISNISSLEYMDMSENYLNGSIPGVVGQLSKLRRLFLTGNNFEGSIPPEIGNLSNLETLDISFMGKFELATIPDELGELKNLRNIRIVNSNLIGNIPEAFSTFFSLVYMDLSRNYLNGSIPDWLFRFENLSDLNLERNQLHGTLPIPIGEAKFSALKLSWNQLSGKIPLEYDKYSNYDFSGNFDLCTCNSSHATKYLPLCTNQKHHKAKIKAPVFVVVLVIIVLVCLSCYILKHSKLSLSKCSWKKTQEIDEWEFIPFRSTNFTRSEILLNLTEENLIGSGGSGNIYRIGVDENRSHVAVKRICNQRKLDNSRKKQFLAELQTLSGVRHVNIVTLICCISNENSKILLYEYMENQSLDKWLHPKQGRESLVMISPAQNVVLKWDTRLRIAIGAARGLCYMHNHCSPPIIHRDIKSSNILLDNDLNAKVADFGLAKVLAKCGDTETASAVAGTFGYMAPEYAYTAKVSMKSDVYSFGVVLLELVTGREPVHRDEAINLAQRAWKHVEEEELIEDALDEEIKGPANLKAMSEVFKLGLMCTNKVASTRPSMKEVVQVLLLIATNRPS</sequence>
<dbReference type="Proteomes" id="UP000790787">
    <property type="component" value="Chromosome 19"/>
</dbReference>
<dbReference type="GO" id="GO:0005524">
    <property type="term" value="F:ATP binding"/>
    <property type="evidence" value="ECO:0007669"/>
    <property type="project" value="UniProtKB-UniRule"/>
</dbReference>
<protein>
    <recommendedName>
        <fullName evidence="3">non-specific serine/threonine protein kinase</fullName>
        <ecNumber evidence="3">2.7.11.1</ecNumber>
    </recommendedName>
</protein>
<evidence type="ECO:0000256" key="10">
    <source>
        <dbReference type="ARBA" id="ARBA00022741"/>
    </source>
</evidence>
<evidence type="ECO:0000256" key="9">
    <source>
        <dbReference type="ARBA" id="ARBA00022737"/>
    </source>
</evidence>
<feature type="transmembrane region" description="Helical" evidence="19">
    <location>
        <begin position="447"/>
        <end position="467"/>
    </location>
</feature>
<reference evidence="23" key="2">
    <citation type="submission" date="2025-08" db="UniProtKB">
        <authorList>
            <consortium name="RefSeq"/>
        </authorList>
    </citation>
    <scope>IDENTIFICATION</scope>
    <source>
        <tissue evidence="23">Leaf</tissue>
    </source>
</reference>
<dbReference type="InterPro" id="IPR011009">
    <property type="entry name" value="Kinase-like_dom_sf"/>
</dbReference>
<evidence type="ECO:0000313" key="22">
    <source>
        <dbReference type="Proteomes" id="UP000790787"/>
    </source>
</evidence>
<dbReference type="InterPro" id="IPR017441">
    <property type="entry name" value="Protein_kinase_ATP_BS"/>
</dbReference>
<evidence type="ECO:0000256" key="15">
    <source>
        <dbReference type="ARBA" id="ARBA00023180"/>
    </source>
</evidence>
<proteinExistence type="inferred from homology"/>
<feature type="signal peptide" evidence="20">
    <location>
        <begin position="1"/>
        <end position="25"/>
    </location>
</feature>
<dbReference type="EC" id="2.7.11.1" evidence="3"/>
<evidence type="ECO:0000256" key="3">
    <source>
        <dbReference type="ARBA" id="ARBA00012513"/>
    </source>
</evidence>
<dbReference type="InterPro" id="IPR000719">
    <property type="entry name" value="Prot_kinase_dom"/>
</dbReference>
<dbReference type="Gene3D" id="3.80.10.10">
    <property type="entry name" value="Ribonuclease Inhibitor"/>
    <property type="match status" value="3"/>
</dbReference>
<evidence type="ECO:0000256" key="13">
    <source>
        <dbReference type="ARBA" id="ARBA00022989"/>
    </source>
</evidence>
<dbReference type="GeneID" id="107821115"/>
<dbReference type="PANTHER" id="PTHR48005">
    <property type="entry name" value="LEUCINE RICH REPEAT KINASE 2"/>
    <property type="match status" value="1"/>
</dbReference>
<evidence type="ECO:0000256" key="6">
    <source>
        <dbReference type="ARBA" id="ARBA00022679"/>
    </source>
</evidence>
<comment type="subcellular location">
    <subcellularLocation>
        <location evidence="1">Membrane</location>
    </subcellularLocation>
</comment>
<evidence type="ECO:0000256" key="14">
    <source>
        <dbReference type="ARBA" id="ARBA00023136"/>
    </source>
</evidence>
<dbReference type="GO" id="GO:0016020">
    <property type="term" value="C:membrane"/>
    <property type="evidence" value="ECO:0007669"/>
    <property type="project" value="UniProtKB-SubCell"/>
</dbReference>
<dbReference type="Pfam" id="PF00560">
    <property type="entry name" value="LRR_1"/>
    <property type="match status" value="2"/>
</dbReference>
<keyword evidence="15" id="KW-0325">Glycoprotein</keyword>
<dbReference type="KEGG" id="nta:107821115"/>
<dbReference type="InterPro" id="IPR051420">
    <property type="entry name" value="Ser_Thr_Kinases_DiverseReg"/>
</dbReference>
<keyword evidence="22" id="KW-1185">Reference proteome</keyword>
<dbReference type="GO" id="GO:0004674">
    <property type="term" value="F:protein serine/threonine kinase activity"/>
    <property type="evidence" value="ECO:0007669"/>
    <property type="project" value="UniProtKB-KW"/>
</dbReference>
<evidence type="ECO:0000256" key="1">
    <source>
        <dbReference type="ARBA" id="ARBA00004370"/>
    </source>
</evidence>
<keyword evidence="14 19" id="KW-0472">Membrane</keyword>
<dbReference type="InterPro" id="IPR001611">
    <property type="entry name" value="Leu-rich_rpt"/>
</dbReference>
<evidence type="ECO:0000256" key="20">
    <source>
        <dbReference type="SAM" id="SignalP"/>
    </source>
</evidence>
<dbReference type="PROSITE" id="PS00108">
    <property type="entry name" value="PROTEIN_KINASE_ST"/>
    <property type="match status" value="1"/>
</dbReference>
<dbReference type="Pfam" id="PF13855">
    <property type="entry name" value="LRR_8"/>
    <property type="match status" value="1"/>
</dbReference>
<evidence type="ECO:0000259" key="21">
    <source>
        <dbReference type="PROSITE" id="PS50011"/>
    </source>
</evidence>
<dbReference type="RefSeq" id="XP_016503008.1">
    <property type="nucleotide sequence ID" value="XM_016647522.2"/>
</dbReference>
<evidence type="ECO:0000256" key="16">
    <source>
        <dbReference type="ARBA" id="ARBA00047899"/>
    </source>
</evidence>
<comment type="similarity">
    <text evidence="2">Belongs to the protein kinase superfamily. Ser/Thr protein kinase family.</text>
</comment>
<keyword evidence="5" id="KW-0433">Leucine-rich repeat</keyword>
<dbReference type="RefSeq" id="XP_016503008.1">
    <property type="nucleotide sequence ID" value="XM_016647522.1"/>
</dbReference>
<keyword evidence="8 20" id="KW-0732">Signal</keyword>
<dbReference type="Gene3D" id="3.30.200.20">
    <property type="entry name" value="Phosphorylase Kinase, domain 1"/>
    <property type="match status" value="1"/>
</dbReference>
<dbReference type="Pfam" id="PF08263">
    <property type="entry name" value="LRRNT_2"/>
    <property type="match status" value="1"/>
</dbReference>
<feature type="domain" description="Protein kinase" evidence="21">
    <location>
        <begin position="507"/>
        <end position="793"/>
    </location>
</feature>
<evidence type="ECO:0000256" key="5">
    <source>
        <dbReference type="ARBA" id="ARBA00022614"/>
    </source>
</evidence>
<dbReference type="Pfam" id="PF23598">
    <property type="entry name" value="LRR_14"/>
    <property type="match status" value="1"/>
</dbReference>
<keyword evidence="10 18" id="KW-0547">Nucleotide-binding</keyword>
<dbReference type="PANTHER" id="PTHR48005:SF85">
    <property type="entry name" value="PROTEIN KINASE DOMAIN-CONTAINING PROTEIN"/>
    <property type="match status" value="1"/>
</dbReference>
<dbReference type="SMR" id="A0A1S4CP48"/>
<comment type="catalytic activity">
    <reaction evidence="16">
        <text>L-threonyl-[protein] + ATP = O-phospho-L-threonyl-[protein] + ADP + H(+)</text>
        <dbReference type="Rhea" id="RHEA:46608"/>
        <dbReference type="Rhea" id="RHEA-COMP:11060"/>
        <dbReference type="Rhea" id="RHEA-COMP:11605"/>
        <dbReference type="ChEBI" id="CHEBI:15378"/>
        <dbReference type="ChEBI" id="CHEBI:30013"/>
        <dbReference type="ChEBI" id="CHEBI:30616"/>
        <dbReference type="ChEBI" id="CHEBI:61977"/>
        <dbReference type="ChEBI" id="CHEBI:456216"/>
        <dbReference type="EC" id="2.7.11.1"/>
    </reaction>
</comment>
<gene>
    <name evidence="23" type="primary">LOC107821115</name>
</gene>